<evidence type="ECO:0000256" key="2">
    <source>
        <dbReference type="ARBA" id="ARBA00060888"/>
    </source>
</evidence>
<evidence type="ECO:0000256" key="4">
    <source>
        <dbReference type="SAM" id="MobiDB-lite"/>
    </source>
</evidence>
<dbReference type="Gene3D" id="3.30.1490.20">
    <property type="entry name" value="ATP-grasp fold, A domain"/>
    <property type="match status" value="1"/>
</dbReference>
<evidence type="ECO:0000313" key="7">
    <source>
        <dbReference type="Proteomes" id="UP000002526"/>
    </source>
</evidence>
<dbReference type="EnsemblBacteria" id="BAC51641">
    <property type="protein sequence ID" value="BAC51641"/>
    <property type="gene ID" value="BAC51641"/>
</dbReference>
<dbReference type="Gene3D" id="3.30.470.20">
    <property type="entry name" value="ATP-grasp fold, B domain"/>
    <property type="match status" value="1"/>
</dbReference>
<dbReference type="GO" id="GO:0046872">
    <property type="term" value="F:metal ion binding"/>
    <property type="evidence" value="ECO:0007669"/>
    <property type="project" value="InterPro"/>
</dbReference>
<dbReference type="eggNOG" id="COG1042">
    <property type="taxonomic scope" value="Bacteria"/>
</dbReference>
<gene>
    <name evidence="6" type="ordered locus">bll6376</name>
</gene>
<dbReference type="Pfam" id="PF13607">
    <property type="entry name" value="Succ_CoA_lig"/>
    <property type="match status" value="1"/>
</dbReference>
<keyword evidence="3" id="KW-0547">Nucleotide-binding</keyword>
<dbReference type="PANTHER" id="PTHR42793:SF4">
    <property type="entry name" value="BLL6376 PROTEIN"/>
    <property type="match status" value="1"/>
</dbReference>
<comment type="similarity">
    <text evidence="2">In the N-terminal section; belongs to the acetate CoA ligase alpha subunit family.</text>
</comment>
<dbReference type="GO" id="GO:0061733">
    <property type="term" value="F:protein-lysine-acetyltransferase activity"/>
    <property type="evidence" value="ECO:0000318"/>
    <property type="project" value="GO_Central"/>
</dbReference>
<dbReference type="STRING" id="224911.AAV28_29440"/>
<sequence length="750" mass="78941">MGAIAAHSGRDDGDPAAHDRPACSGGRPRMRAPATLDALFAPRSVAIIGASNDSNRIGGRPLRYLREAGFAGAVYPVNPRRNEVQGLRAYADVRDIPGPVDLAIVIVSADLVVETIEACAEKGIGCAIIFSSGFAEVGPEGARRQQRIEEIARAAGMRLLGPNCLGAFNSHSGFFGTFTQAFDTGVMFPGELGVVSQSGAAGAHLAYMCRQRCIGIGHWITTGNEADIEVSECVEWMAHAPHVKVIALFVEAIRNGPRFVRALEAAREHGKPVIAIKVGRSAAGALAAASHTGALVGEDKIYDAVLRQHGAYRAESIDELLDLTYASLQGRFPSNSRLGIVTTSGGLGILAADAAVQVGLAVAPLNEGARGKITAMIPFAGTRNPIDVTAQGVNEPILISRSIACALNEGGYGSLVCFLTSAPAVPSIGTPLLQALVSLRQDHPDAVIALEMVVPPEIRRQYEEAGFLVFEDLHRAIRTLHALDVIRNGFALQPSCVPDAPAATALPDVADEYNAKLLLGRHGIPVLAERVVSTPAQAAEAAREVGLPVVLKIVSPDIPHKTEVGGVVLDVRTVEAAEEQARALLHRVAEARPDARISGILVSPMRSGGIESICGVVNDAVFGPVVVFGLGGIHVELLRDVSFRLAPFDEAEAHRMIREIRGAQILLGARGGARGDVDALARSLAALSRFAVAHRDQVAEVDINPMMVLPEGEGVVALDALIVRSESARPQSVSNIPHGAENREDRSVLA</sequence>
<accession>Q89GG9</accession>
<keyword evidence="3" id="KW-0067">ATP-binding</keyword>
<evidence type="ECO:0000313" key="6">
    <source>
        <dbReference type="EMBL" id="BAC51641.1"/>
    </source>
</evidence>
<keyword evidence="7" id="KW-1185">Reference proteome</keyword>
<reference evidence="7" key="1">
    <citation type="journal article" date="2002" name="DNA Res.">
        <title>Complete genomic sequence of nitrogen-fixing symbiotic bacterium Bradyrhizobium japonicum USDA110.</title>
        <authorList>
            <person name="Kaneko T."/>
            <person name="Nakamura Y."/>
            <person name="Sato S."/>
            <person name="Minamisawa K."/>
            <person name="Uchiumi T."/>
            <person name="Sasamoto S."/>
            <person name="Watanabe A."/>
            <person name="Idesawa K."/>
            <person name="Iriguchi M."/>
            <person name="Kawashima K."/>
            <person name="Kohara M."/>
            <person name="Matsumoto M."/>
            <person name="Shimpo S."/>
            <person name="Tsuruoka H."/>
            <person name="Wada T."/>
            <person name="Yamada M."/>
            <person name="Tabata S."/>
        </authorList>
    </citation>
    <scope>NUCLEOTIDE SEQUENCE [LARGE SCALE GENOMIC DNA]</scope>
    <source>
        <strain evidence="7">JCM 10833 / BCRC 13528 / IAM 13628 / NBRC 14792 / USDA 110</strain>
    </source>
</reference>
<dbReference type="FunFam" id="3.30.1490.20:FF:000020">
    <property type="entry name" value="Protein lysine acetyltransferase"/>
    <property type="match status" value="1"/>
</dbReference>
<dbReference type="PhylomeDB" id="Q89GG9"/>
<dbReference type="InterPro" id="IPR003781">
    <property type="entry name" value="CoA-bd"/>
</dbReference>
<dbReference type="Gene3D" id="3.40.50.720">
    <property type="entry name" value="NAD(P)-binding Rossmann-like Domain"/>
    <property type="match status" value="1"/>
</dbReference>
<evidence type="ECO:0000256" key="1">
    <source>
        <dbReference type="ARBA" id="ARBA00022532"/>
    </source>
</evidence>
<dbReference type="GO" id="GO:0006099">
    <property type="term" value="P:tricarboxylic acid cycle"/>
    <property type="evidence" value="ECO:0007669"/>
    <property type="project" value="UniProtKB-KW"/>
</dbReference>
<organism evidence="6 7">
    <name type="scientific">Bradyrhizobium diazoefficiens (strain JCM 10833 / BCRC 13528 / IAM 13628 / NBRC 14792 / USDA 110)</name>
    <dbReference type="NCBI Taxonomy" id="224911"/>
    <lineage>
        <taxon>Bacteria</taxon>
        <taxon>Pseudomonadati</taxon>
        <taxon>Pseudomonadota</taxon>
        <taxon>Alphaproteobacteria</taxon>
        <taxon>Hyphomicrobiales</taxon>
        <taxon>Nitrobacteraceae</taxon>
        <taxon>Bradyrhizobium</taxon>
    </lineage>
</organism>
<dbReference type="InterPro" id="IPR032875">
    <property type="entry name" value="Succ_CoA_lig_flav_dom"/>
</dbReference>
<dbReference type="PATRIC" id="fig|224911.5.peg.6515"/>
<dbReference type="Proteomes" id="UP000002526">
    <property type="component" value="Chromosome"/>
</dbReference>
<proteinExistence type="inferred from homology"/>
<dbReference type="EMBL" id="BA000040">
    <property type="protein sequence ID" value="BAC51641.1"/>
    <property type="molecule type" value="Genomic_DNA"/>
</dbReference>
<dbReference type="SMART" id="SM00881">
    <property type="entry name" value="CoA_binding"/>
    <property type="match status" value="1"/>
</dbReference>
<dbReference type="InterPro" id="IPR011761">
    <property type="entry name" value="ATP-grasp"/>
</dbReference>
<name>Q89GG9_BRADU</name>
<dbReference type="Pfam" id="PF13380">
    <property type="entry name" value="CoA_binding_2"/>
    <property type="match status" value="1"/>
</dbReference>
<dbReference type="SUPFAM" id="SSF51735">
    <property type="entry name" value="NAD(P)-binding Rossmann-fold domains"/>
    <property type="match status" value="1"/>
</dbReference>
<keyword evidence="1" id="KW-0816">Tricarboxylic acid cycle</keyword>
<dbReference type="AlphaFoldDB" id="Q89GG9"/>
<dbReference type="KEGG" id="bja:bll6376"/>
<feature type="region of interest" description="Disordered" evidence="4">
    <location>
        <begin position="1"/>
        <end position="28"/>
    </location>
</feature>
<dbReference type="InParanoid" id="Q89GG9"/>
<dbReference type="InterPro" id="IPR036291">
    <property type="entry name" value="NAD(P)-bd_dom_sf"/>
</dbReference>
<evidence type="ECO:0000259" key="5">
    <source>
        <dbReference type="PROSITE" id="PS50975"/>
    </source>
</evidence>
<dbReference type="Pfam" id="PF13549">
    <property type="entry name" value="ATP-grasp_5"/>
    <property type="match status" value="1"/>
</dbReference>
<dbReference type="InterPro" id="IPR013815">
    <property type="entry name" value="ATP_grasp_subdomain_1"/>
</dbReference>
<feature type="compositionally biased region" description="Basic and acidic residues" evidence="4">
    <location>
        <begin position="8"/>
        <end position="21"/>
    </location>
</feature>
<dbReference type="SUPFAM" id="SSF56059">
    <property type="entry name" value="Glutathione synthetase ATP-binding domain-like"/>
    <property type="match status" value="1"/>
</dbReference>
<dbReference type="PANTHER" id="PTHR42793">
    <property type="entry name" value="COA BINDING DOMAIN CONTAINING PROTEIN"/>
    <property type="match status" value="1"/>
</dbReference>
<evidence type="ECO:0000256" key="3">
    <source>
        <dbReference type="PROSITE-ProRule" id="PRU00409"/>
    </source>
</evidence>
<dbReference type="PROSITE" id="PS50975">
    <property type="entry name" value="ATP_GRASP"/>
    <property type="match status" value="1"/>
</dbReference>
<protein>
    <submittedName>
        <fullName evidence="6">Bll6376 protein</fullName>
    </submittedName>
</protein>
<dbReference type="SUPFAM" id="SSF52210">
    <property type="entry name" value="Succinyl-CoA synthetase domains"/>
    <property type="match status" value="2"/>
</dbReference>
<dbReference type="GO" id="GO:0005524">
    <property type="term" value="F:ATP binding"/>
    <property type="evidence" value="ECO:0007669"/>
    <property type="project" value="UniProtKB-UniRule"/>
</dbReference>
<dbReference type="InterPro" id="IPR016102">
    <property type="entry name" value="Succinyl-CoA_synth-like"/>
</dbReference>
<dbReference type="OrthoDB" id="9807426at2"/>
<dbReference type="HOGENOM" id="CLU_007415_3_1_5"/>
<dbReference type="Gene3D" id="3.40.50.261">
    <property type="entry name" value="Succinyl-CoA synthetase domains"/>
    <property type="match status" value="2"/>
</dbReference>
<feature type="domain" description="ATP-grasp" evidence="5">
    <location>
        <begin position="516"/>
        <end position="552"/>
    </location>
</feature>